<protein>
    <submittedName>
        <fullName evidence="3">BFN domain-containing protein</fullName>
    </submittedName>
</protein>
<reference evidence="3" key="1">
    <citation type="submission" date="2017-02" db="UniProtKB">
        <authorList>
            <consortium name="WormBaseParasite"/>
        </authorList>
    </citation>
    <scope>IDENTIFICATION</scope>
</reference>
<gene>
    <name evidence="1" type="ORF">ACOC_LOCUS13201</name>
</gene>
<evidence type="ECO:0000313" key="3">
    <source>
        <dbReference type="WBParaSite" id="ACOC_0001320001-mRNA-1"/>
    </source>
</evidence>
<evidence type="ECO:0000313" key="1">
    <source>
        <dbReference type="EMBL" id="VDM64786.1"/>
    </source>
</evidence>
<dbReference type="EMBL" id="UYYA01005611">
    <property type="protein sequence ID" value="VDM64786.1"/>
    <property type="molecule type" value="Genomic_DNA"/>
</dbReference>
<dbReference type="AlphaFoldDB" id="A0A0R3Q2A2"/>
<sequence length="126" mass="14338">MVVVLFKHGSAFEFHTVICKITAPEGVADLVSLRTRPPNVQLVVQGDVCILLESTLLFFPSICRLFLSLCNRPMFVPLSMYILLDLKDMTDFEDQSFAFRLRIERAGYISEDIARALFEQSEAFLT</sequence>
<dbReference type="WBParaSite" id="ACOC_0001320001-mRNA-1">
    <property type="protein sequence ID" value="ACOC_0001320001-mRNA-1"/>
    <property type="gene ID" value="ACOC_0001320001"/>
</dbReference>
<dbReference type="Proteomes" id="UP000267027">
    <property type="component" value="Unassembled WGS sequence"/>
</dbReference>
<reference evidence="1 2" key="2">
    <citation type="submission" date="2018-11" db="EMBL/GenBank/DDBJ databases">
        <authorList>
            <consortium name="Pathogen Informatics"/>
        </authorList>
    </citation>
    <scope>NUCLEOTIDE SEQUENCE [LARGE SCALE GENOMIC DNA]</scope>
    <source>
        <strain evidence="1 2">Costa Rica</strain>
    </source>
</reference>
<accession>A0A0R3Q2A2</accession>
<name>A0A0R3Q2A2_ANGCS</name>
<keyword evidence="2" id="KW-1185">Reference proteome</keyword>
<organism evidence="3">
    <name type="scientific">Angiostrongylus costaricensis</name>
    <name type="common">Nematode worm</name>
    <dbReference type="NCBI Taxonomy" id="334426"/>
    <lineage>
        <taxon>Eukaryota</taxon>
        <taxon>Metazoa</taxon>
        <taxon>Ecdysozoa</taxon>
        <taxon>Nematoda</taxon>
        <taxon>Chromadorea</taxon>
        <taxon>Rhabditida</taxon>
        <taxon>Rhabditina</taxon>
        <taxon>Rhabditomorpha</taxon>
        <taxon>Strongyloidea</taxon>
        <taxon>Metastrongylidae</taxon>
        <taxon>Angiostrongylus</taxon>
    </lineage>
</organism>
<evidence type="ECO:0000313" key="2">
    <source>
        <dbReference type="Proteomes" id="UP000267027"/>
    </source>
</evidence>
<proteinExistence type="predicted"/>